<sequence>MLLALGSCTKNFDKINTNPNSPENINADYLMSEVVLSSAYAYQTDAFKERPVAAGRYITLVQTTINDLFTWGAVGWDDIYSRLSVNQQMYNQAEANGEKQYLAIAKIMKAFNFGYLTDLYGDVPFSQALQSKTGNVTQPVYDQQEKIYPAILQLLEDANELLRNNPGTINADQDVLFAGKPLQWRKFANALRLRMLLRASKKYTNAFADMQTMLNDADRYPLPASNADDASVKYIEGTAANSWPGSTLTMIEFDFTKTKASKELVDNLTALNDPRLAVWVAPVASQEGSTVNRNKYVGVPNAIDDPRSYNGGETHQSTLGSMFRKGSGDMLKASMITYTEVCFILAEALQAGKITIAGKTAADYYNAGVQASMTFYGVQNTAVSNGYYDQAAVKYNGTLEQLITQKWLAMIFKGAEGWFDHRRTGYPHFTIGPLAVKNIVPRRYRYPTTELANNRTNYQNAVKTFGEDDEYTLMWYLK</sequence>
<gene>
    <name evidence="1" type="ORF">GCM10011379_11610</name>
</gene>
<reference evidence="1" key="2">
    <citation type="submission" date="2020-09" db="EMBL/GenBank/DDBJ databases">
        <authorList>
            <person name="Sun Q."/>
            <person name="Zhou Y."/>
        </authorList>
    </citation>
    <scope>NUCLEOTIDE SEQUENCE</scope>
    <source>
        <strain evidence="1">CGMCC 1.15290</strain>
    </source>
</reference>
<dbReference type="InterPro" id="IPR041662">
    <property type="entry name" value="SusD-like_2"/>
</dbReference>
<protein>
    <recommendedName>
        <fullName evidence="3">Starch-binding associating with outer membrane</fullName>
    </recommendedName>
</protein>
<dbReference type="Gene3D" id="1.25.40.390">
    <property type="match status" value="1"/>
</dbReference>
<dbReference type="Pfam" id="PF12771">
    <property type="entry name" value="SusD-like_2"/>
    <property type="match status" value="1"/>
</dbReference>
<evidence type="ECO:0008006" key="3">
    <source>
        <dbReference type="Google" id="ProtNLM"/>
    </source>
</evidence>
<dbReference type="AlphaFoldDB" id="A0A917MSR3"/>
<evidence type="ECO:0000313" key="2">
    <source>
        <dbReference type="Proteomes" id="UP000627292"/>
    </source>
</evidence>
<proteinExistence type="predicted"/>
<keyword evidence="2" id="KW-1185">Reference proteome</keyword>
<organism evidence="1 2">
    <name type="scientific">Filimonas zeae</name>
    <dbReference type="NCBI Taxonomy" id="1737353"/>
    <lineage>
        <taxon>Bacteria</taxon>
        <taxon>Pseudomonadati</taxon>
        <taxon>Bacteroidota</taxon>
        <taxon>Chitinophagia</taxon>
        <taxon>Chitinophagales</taxon>
        <taxon>Chitinophagaceae</taxon>
        <taxon>Filimonas</taxon>
    </lineage>
</organism>
<dbReference type="EMBL" id="BMIB01000001">
    <property type="protein sequence ID" value="GGH62045.1"/>
    <property type="molecule type" value="Genomic_DNA"/>
</dbReference>
<evidence type="ECO:0000313" key="1">
    <source>
        <dbReference type="EMBL" id="GGH62045.1"/>
    </source>
</evidence>
<reference evidence="1" key="1">
    <citation type="journal article" date="2014" name="Int. J. Syst. Evol. Microbiol.">
        <title>Complete genome sequence of Corynebacterium casei LMG S-19264T (=DSM 44701T), isolated from a smear-ripened cheese.</title>
        <authorList>
            <consortium name="US DOE Joint Genome Institute (JGI-PGF)"/>
            <person name="Walter F."/>
            <person name="Albersmeier A."/>
            <person name="Kalinowski J."/>
            <person name="Ruckert C."/>
        </authorList>
    </citation>
    <scope>NUCLEOTIDE SEQUENCE</scope>
    <source>
        <strain evidence="1">CGMCC 1.15290</strain>
    </source>
</reference>
<dbReference type="InterPro" id="IPR011990">
    <property type="entry name" value="TPR-like_helical_dom_sf"/>
</dbReference>
<dbReference type="SUPFAM" id="SSF48452">
    <property type="entry name" value="TPR-like"/>
    <property type="match status" value="1"/>
</dbReference>
<name>A0A917MSR3_9BACT</name>
<accession>A0A917MSR3</accession>
<comment type="caution">
    <text evidence="1">The sequence shown here is derived from an EMBL/GenBank/DDBJ whole genome shotgun (WGS) entry which is preliminary data.</text>
</comment>
<dbReference type="Proteomes" id="UP000627292">
    <property type="component" value="Unassembled WGS sequence"/>
</dbReference>